<dbReference type="Pfam" id="PF00294">
    <property type="entry name" value="PfkB"/>
    <property type="match status" value="1"/>
</dbReference>
<protein>
    <submittedName>
        <fullName evidence="5">Bifunctional protein HldE</fullName>
    </submittedName>
</protein>
<dbReference type="SUPFAM" id="SSF52374">
    <property type="entry name" value="Nucleotidylyl transferase"/>
    <property type="match status" value="1"/>
</dbReference>
<dbReference type="RefSeq" id="WP_141372573.1">
    <property type="nucleotide sequence ID" value="NZ_BJLR01000025.1"/>
</dbReference>
<dbReference type="GO" id="GO:0033786">
    <property type="term" value="F:heptose-1-phosphate adenylyltransferase activity"/>
    <property type="evidence" value="ECO:0007669"/>
    <property type="project" value="TreeGrafter"/>
</dbReference>
<proteinExistence type="predicted"/>
<evidence type="ECO:0000259" key="4">
    <source>
        <dbReference type="Pfam" id="PF01467"/>
    </source>
</evidence>
<dbReference type="AlphaFoldDB" id="A0A4Y3KX82"/>
<dbReference type="InterPro" id="IPR014729">
    <property type="entry name" value="Rossmann-like_a/b/a_fold"/>
</dbReference>
<dbReference type="Gene3D" id="3.40.1190.20">
    <property type="match status" value="1"/>
</dbReference>
<dbReference type="GO" id="GO:0033785">
    <property type="term" value="F:heptose 7-phosphate kinase activity"/>
    <property type="evidence" value="ECO:0007669"/>
    <property type="project" value="TreeGrafter"/>
</dbReference>
<dbReference type="GO" id="GO:0005829">
    <property type="term" value="C:cytosol"/>
    <property type="evidence" value="ECO:0007669"/>
    <property type="project" value="TreeGrafter"/>
</dbReference>
<dbReference type="Pfam" id="PF01467">
    <property type="entry name" value="CTP_transf_like"/>
    <property type="match status" value="1"/>
</dbReference>
<dbReference type="InterPro" id="IPR004821">
    <property type="entry name" value="Cyt_trans-like"/>
</dbReference>
<dbReference type="Gene3D" id="3.40.50.620">
    <property type="entry name" value="HUPs"/>
    <property type="match status" value="1"/>
</dbReference>
<dbReference type="InterPro" id="IPR011611">
    <property type="entry name" value="PfkB_dom"/>
</dbReference>
<organism evidence="5 6">
    <name type="scientific">Cellulomonas cellasea</name>
    <dbReference type="NCBI Taxonomy" id="43670"/>
    <lineage>
        <taxon>Bacteria</taxon>
        <taxon>Bacillati</taxon>
        <taxon>Actinomycetota</taxon>
        <taxon>Actinomycetes</taxon>
        <taxon>Micrococcales</taxon>
        <taxon>Cellulomonadaceae</taxon>
        <taxon>Cellulomonas</taxon>
    </lineage>
</organism>
<accession>A0A4Y3KX82</accession>
<dbReference type="NCBIfam" id="TIGR00125">
    <property type="entry name" value="cyt_tran_rel"/>
    <property type="match status" value="1"/>
</dbReference>
<feature type="domain" description="Cytidyltransferase-like" evidence="4">
    <location>
        <begin position="339"/>
        <end position="429"/>
    </location>
</feature>
<keyword evidence="1" id="KW-0511">Multifunctional enzyme</keyword>
<name>A0A4Y3KX82_9CELL</name>
<dbReference type="EMBL" id="BJLR01000025">
    <property type="protein sequence ID" value="GEA88693.1"/>
    <property type="molecule type" value="Genomic_DNA"/>
</dbReference>
<evidence type="ECO:0000256" key="2">
    <source>
        <dbReference type="ARBA" id="ARBA00023277"/>
    </source>
</evidence>
<dbReference type="PANTHER" id="PTHR46969">
    <property type="entry name" value="BIFUNCTIONAL PROTEIN HLDE"/>
    <property type="match status" value="1"/>
</dbReference>
<evidence type="ECO:0000313" key="5">
    <source>
        <dbReference type="EMBL" id="GEA88693.1"/>
    </source>
</evidence>
<feature type="domain" description="Carbohydrate kinase PfkB" evidence="3">
    <location>
        <begin position="6"/>
        <end position="294"/>
    </location>
</feature>
<dbReference type="InterPro" id="IPR029056">
    <property type="entry name" value="Ribokinase-like"/>
</dbReference>
<evidence type="ECO:0000256" key="1">
    <source>
        <dbReference type="ARBA" id="ARBA00023268"/>
    </source>
</evidence>
<sequence>MSARPHVVVVGDVVLDRDVHGRSDRLSPDAPVPVVDVSDVRERPGGAGLTALLCAASGARVTLVAPIADDPEGRRLRAALEPHVGVLALGHRGPTRLKERVRSGGQSLVRLDHGGPGTPRDVEVGAVRAALESADVVLVSDYGAGTTRDEDLRSLLAERAARGLLVWDPHPRGGAPVPRATLVTPNLGEARAAAAGDRSPAGDSPEALAVHLRATWQARAVCVTVGAQGAYVAPTGGAPLFVPAPSVEGGDPCGAGDRFAATAAVALARGAVLTEAVQAAVAEATAWVRGGGADAFRAVTDAARDAAAPVRPDAVEHRDVAVADVAARLRAGGGTLVATGGCFDLVHAGHVAMLESARRLGDALVVLLNSDASVRRLKGDGRPVVTEADRARVLAAFDCVDAVVVFDEDDPRAALDALRPDVWAKGADYGGADLPETEVVQRHGGRVVLLPYLDGRSTSTMIRRSGLARADHQ</sequence>
<reference evidence="5" key="1">
    <citation type="submission" date="2019-06" db="EMBL/GenBank/DDBJ databases">
        <title>Whole genome shotgun sequence of Cellulomonas cellasea NBRC 3753.</title>
        <authorList>
            <person name="Hosoyama A."/>
            <person name="Uohara A."/>
            <person name="Ohji S."/>
            <person name="Ichikawa N."/>
        </authorList>
    </citation>
    <scope>NUCLEOTIDE SEQUENCE [LARGE SCALE GENOMIC DNA]</scope>
    <source>
        <strain evidence="5">NBRC 3753</strain>
    </source>
</reference>
<dbReference type="SUPFAM" id="SSF53613">
    <property type="entry name" value="Ribokinase-like"/>
    <property type="match status" value="1"/>
</dbReference>
<dbReference type="PANTHER" id="PTHR46969:SF1">
    <property type="entry name" value="BIFUNCTIONAL PROTEIN HLDE"/>
    <property type="match status" value="1"/>
</dbReference>
<keyword evidence="6" id="KW-1185">Reference proteome</keyword>
<keyword evidence="2" id="KW-0119">Carbohydrate metabolism</keyword>
<evidence type="ECO:0000313" key="6">
    <source>
        <dbReference type="Proteomes" id="UP000317046"/>
    </source>
</evidence>
<evidence type="ECO:0000259" key="3">
    <source>
        <dbReference type="Pfam" id="PF00294"/>
    </source>
</evidence>
<gene>
    <name evidence="5" type="ORF">CCE01nite_26420</name>
</gene>
<dbReference type="Proteomes" id="UP000317046">
    <property type="component" value="Unassembled WGS sequence"/>
</dbReference>
<comment type="caution">
    <text evidence="5">The sequence shown here is derived from an EMBL/GenBank/DDBJ whole genome shotgun (WGS) entry which is preliminary data.</text>
</comment>